<sequence length="87" mass="10145">MIFVGGLVHLDRSFVEIDVFSLEFGNRIYHACTRIFFANVTIVRYLTSLLLLTNYTTCNSVFKLYKPIKTSNKLEPIVRKIYKISYS</sequence>
<accession>A0A2G5DE03</accession>
<dbReference type="AlphaFoldDB" id="A0A2G5DE03"/>
<reference evidence="1 2" key="1">
    <citation type="submission" date="2017-09" db="EMBL/GenBank/DDBJ databases">
        <title>WGS assembly of Aquilegia coerulea Goldsmith.</title>
        <authorList>
            <person name="Hodges S."/>
            <person name="Kramer E."/>
            <person name="Nordborg M."/>
            <person name="Tomkins J."/>
            <person name="Borevitz J."/>
            <person name="Derieg N."/>
            <person name="Yan J."/>
            <person name="Mihaltcheva S."/>
            <person name="Hayes R.D."/>
            <person name="Rokhsar D."/>
        </authorList>
    </citation>
    <scope>NUCLEOTIDE SEQUENCE [LARGE SCALE GENOMIC DNA]</scope>
    <source>
        <strain evidence="2">cv. Goldsmith</strain>
    </source>
</reference>
<dbReference type="Proteomes" id="UP000230069">
    <property type="component" value="Unassembled WGS sequence"/>
</dbReference>
<evidence type="ECO:0000313" key="1">
    <source>
        <dbReference type="EMBL" id="PIA41760.1"/>
    </source>
</evidence>
<proteinExistence type="predicted"/>
<name>A0A2G5DE03_AQUCA</name>
<keyword evidence="2" id="KW-1185">Reference proteome</keyword>
<protein>
    <submittedName>
        <fullName evidence="1">Uncharacterized protein</fullName>
    </submittedName>
</protein>
<evidence type="ECO:0000313" key="2">
    <source>
        <dbReference type="Proteomes" id="UP000230069"/>
    </source>
</evidence>
<organism evidence="1 2">
    <name type="scientific">Aquilegia coerulea</name>
    <name type="common">Rocky mountain columbine</name>
    <dbReference type="NCBI Taxonomy" id="218851"/>
    <lineage>
        <taxon>Eukaryota</taxon>
        <taxon>Viridiplantae</taxon>
        <taxon>Streptophyta</taxon>
        <taxon>Embryophyta</taxon>
        <taxon>Tracheophyta</taxon>
        <taxon>Spermatophyta</taxon>
        <taxon>Magnoliopsida</taxon>
        <taxon>Ranunculales</taxon>
        <taxon>Ranunculaceae</taxon>
        <taxon>Thalictroideae</taxon>
        <taxon>Aquilegia</taxon>
    </lineage>
</organism>
<gene>
    <name evidence="1" type="ORF">AQUCO_02200298v1</name>
</gene>
<dbReference type="EMBL" id="KZ305039">
    <property type="protein sequence ID" value="PIA41760.1"/>
    <property type="molecule type" value="Genomic_DNA"/>
</dbReference>
<dbReference type="InParanoid" id="A0A2G5DE03"/>